<dbReference type="InterPro" id="IPR009959">
    <property type="entry name" value="Cyclase_SnoaL-like"/>
</dbReference>
<dbReference type="EMBL" id="BSRI01000002">
    <property type="protein sequence ID" value="GLV59219.1"/>
    <property type="molecule type" value="Genomic_DNA"/>
</dbReference>
<dbReference type="Pfam" id="PF07366">
    <property type="entry name" value="SnoaL"/>
    <property type="match status" value="1"/>
</dbReference>
<dbReference type="PANTHER" id="PTHR38436">
    <property type="entry name" value="POLYKETIDE CYCLASE SNOAL-LIKE DOMAIN"/>
    <property type="match status" value="1"/>
</dbReference>
<dbReference type="PANTHER" id="PTHR38436:SF1">
    <property type="entry name" value="ESTER CYCLASE"/>
    <property type="match status" value="1"/>
</dbReference>
<protein>
    <recommendedName>
        <fullName evidence="3">Ester cyclase</fullName>
    </recommendedName>
</protein>
<keyword evidence="2" id="KW-1185">Reference proteome</keyword>
<dbReference type="RefSeq" id="WP_338255750.1">
    <property type="nucleotide sequence ID" value="NZ_BSRI01000002.1"/>
</dbReference>
<evidence type="ECO:0008006" key="3">
    <source>
        <dbReference type="Google" id="ProtNLM"/>
    </source>
</evidence>
<dbReference type="SUPFAM" id="SSF54427">
    <property type="entry name" value="NTF2-like"/>
    <property type="match status" value="1"/>
</dbReference>
<reference evidence="1 2" key="1">
    <citation type="submission" date="2023-02" db="EMBL/GenBank/DDBJ databases">
        <title>Dictyobacter halimunensis sp. nov., a new member of the class Ktedonobacteria from forest soil in a geothermal area.</title>
        <authorList>
            <person name="Rachmania M.K."/>
            <person name="Ningsih F."/>
            <person name="Sakai Y."/>
            <person name="Yabe S."/>
            <person name="Yokota A."/>
            <person name="Sjamsuridzal W."/>
        </authorList>
    </citation>
    <scope>NUCLEOTIDE SEQUENCE [LARGE SCALE GENOMIC DNA]</scope>
    <source>
        <strain evidence="1 2">S3.2.2.5</strain>
    </source>
</reference>
<name>A0ABQ6FZH5_9CHLR</name>
<proteinExistence type="predicted"/>
<gene>
    <name evidence="1" type="ORF">KDH_60460</name>
</gene>
<sequence length="140" mass="15684">MLTETNKAVARNFYAAITAYNEGDEQALERILAPSFINHRPLEGQTPDIEGLKLPAFHRAFSQIHVTILDQVAEEDKVVDVTSWSLLHTGEFMGIPASGKRISYTEINVLRVVDGMIVERWGLPDEINILRQLGIVSPQE</sequence>
<dbReference type="InterPro" id="IPR032710">
    <property type="entry name" value="NTF2-like_dom_sf"/>
</dbReference>
<organism evidence="1 2">
    <name type="scientific">Dictyobacter halimunensis</name>
    <dbReference type="NCBI Taxonomy" id="3026934"/>
    <lineage>
        <taxon>Bacteria</taxon>
        <taxon>Bacillati</taxon>
        <taxon>Chloroflexota</taxon>
        <taxon>Ktedonobacteria</taxon>
        <taxon>Ktedonobacterales</taxon>
        <taxon>Dictyobacteraceae</taxon>
        <taxon>Dictyobacter</taxon>
    </lineage>
</organism>
<evidence type="ECO:0000313" key="1">
    <source>
        <dbReference type="EMBL" id="GLV59219.1"/>
    </source>
</evidence>
<dbReference type="Gene3D" id="3.10.450.50">
    <property type="match status" value="1"/>
</dbReference>
<evidence type="ECO:0000313" key="2">
    <source>
        <dbReference type="Proteomes" id="UP001344906"/>
    </source>
</evidence>
<comment type="caution">
    <text evidence="1">The sequence shown here is derived from an EMBL/GenBank/DDBJ whole genome shotgun (WGS) entry which is preliminary data.</text>
</comment>
<accession>A0ABQ6FZH5</accession>
<dbReference type="Proteomes" id="UP001344906">
    <property type="component" value="Unassembled WGS sequence"/>
</dbReference>